<dbReference type="Gene3D" id="3.30.70.100">
    <property type="match status" value="1"/>
</dbReference>
<dbReference type="SMART" id="SM01034">
    <property type="entry name" value="BLUF"/>
    <property type="match status" value="1"/>
</dbReference>
<dbReference type="KEGG" id="osg:BST96_12240"/>
<dbReference type="SUPFAM" id="SSF54975">
    <property type="entry name" value="Acylphosphatase/BLUF domain-like"/>
    <property type="match status" value="1"/>
</dbReference>
<dbReference type="GO" id="GO:0009882">
    <property type="term" value="F:blue light photoreceptor activity"/>
    <property type="evidence" value="ECO:0007669"/>
    <property type="project" value="InterPro"/>
</dbReference>
<dbReference type="RefSeq" id="WP_085758982.1">
    <property type="nucleotide sequence ID" value="NZ_CP019343.1"/>
</dbReference>
<reference evidence="2 3" key="1">
    <citation type="submission" date="2016-11" db="EMBL/GenBank/DDBJ databases">
        <title>Trade-off between light-utilization and light-protection in marine flavobacteria.</title>
        <authorList>
            <person name="Kumagai Y."/>
        </authorList>
    </citation>
    <scope>NUCLEOTIDE SEQUENCE [LARGE SCALE GENOMIC DNA]</scope>
    <source>
        <strain evidence="2 3">NBRC 107125</strain>
    </source>
</reference>
<dbReference type="GO" id="GO:0071949">
    <property type="term" value="F:FAD binding"/>
    <property type="evidence" value="ECO:0007669"/>
    <property type="project" value="InterPro"/>
</dbReference>
<dbReference type="Proteomes" id="UP000193450">
    <property type="component" value="Chromosome"/>
</dbReference>
<dbReference type="STRING" id="716816.BST96_12240"/>
<dbReference type="AlphaFoldDB" id="A0A1X9N9R1"/>
<proteinExistence type="predicted"/>
<dbReference type="EMBL" id="CP019343">
    <property type="protein sequence ID" value="ARN74818.1"/>
    <property type="molecule type" value="Genomic_DNA"/>
</dbReference>
<sequence>MYRLVYKSRSAGVIDWDTVEAIMHSSEANNDHNEISGTLLASRTHFLQIIEGKYEDVNDTFMRICHDKRHTRIQLIAFHPVDARLFDGWNMKGIGVFDFNQDIEQTMIEKYGTEEQGVKFPLEEWMVLAMVQDISLYLNIPEWKQ</sequence>
<evidence type="ECO:0000313" key="2">
    <source>
        <dbReference type="EMBL" id="ARN74818.1"/>
    </source>
</evidence>
<evidence type="ECO:0000259" key="1">
    <source>
        <dbReference type="PROSITE" id="PS50925"/>
    </source>
</evidence>
<dbReference type="OrthoDB" id="557705at2"/>
<feature type="domain" description="BLUF" evidence="1">
    <location>
        <begin position="1"/>
        <end position="92"/>
    </location>
</feature>
<dbReference type="Pfam" id="PF04940">
    <property type="entry name" value="BLUF"/>
    <property type="match status" value="1"/>
</dbReference>
<gene>
    <name evidence="2" type="ORF">BST96_12240</name>
</gene>
<dbReference type="PROSITE" id="PS50925">
    <property type="entry name" value="BLUF"/>
    <property type="match status" value="1"/>
</dbReference>
<dbReference type="InterPro" id="IPR007024">
    <property type="entry name" value="BLUF_domain"/>
</dbReference>
<keyword evidence="3" id="KW-1185">Reference proteome</keyword>
<dbReference type="InterPro" id="IPR036046">
    <property type="entry name" value="Acylphosphatase-like_dom_sf"/>
</dbReference>
<evidence type="ECO:0000313" key="3">
    <source>
        <dbReference type="Proteomes" id="UP000193450"/>
    </source>
</evidence>
<name>A0A1X9N9R1_9GAMM</name>
<accession>A0A1X9N9R1</accession>
<organism evidence="2 3">
    <name type="scientific">Oceanicoccus sagamiensis</name>
    <dbReference type="NCBI Taxonomy" id="716816"/>
    <lineage>
        <taxon>Bacteria</taxon>
        <taxon>Pseudomonadati</taxon>
        <taxon>Pseudomonadota</taxon>
        <taxon>Gammaproteobacteria</taxon>
        <taxon>Cellvibrionales</taxon>
        <taxon>Spongiibacteraceae</taxon>
        <taxon>Oceanicoccus</taxon>
    </lineage>
</organism>
<protein>
    <recommendedName>
        <fullName evidence="1">BLUF domain-containing protein</fullName>
    </recommendedName>
</protein>